<proteinExistence type="predicted"/>
<evidence type="ECO:0000313" key="1">
    <source>
        <dbReference type="EMBL" id="UXY16364.1"/>
    </source>
</evidence>
<gene>
    <name evidence="1" type="ORF">N8I74_04915</name>
</gene>
<dbReference type="EMBL" id="CP106753">
    <property type="protein sequence ID" value="UXY16364.1"/>
    <property type="molecule type" value="Genomic_DNA"/>
</dbReference>
<reference evidence="1" key="1">
    <citation type="submission" date="2022-10" db="EMBL/GenBank/DDBJ databases">
        <title>Chitiniphilus purpureus sp. nov., a novel chitin-degrading bacterium isolated from crawfish pond sediment.</title>
        <authorList>
            <person name="Li K."/>
        </authorList>
    </citation>
    <scope>NUCLEOTIDE SEQUENCE</scope>
    <source>
        <strain evidence="1">CD1</strain>
    </source>
</reference>
<keyword evidence="2" id="KW-1185">Reference proteome</keyword>
<sequence length="245" mass="27679">MGLIFCKGEEAMSWRTGSTVFVEIWPVLEAHITDEEERDDIAVELINVFERRDMDVNDLLNSFESLDGLLERQFGLSEKEECFTGFQSENSLLMQLSRNIAQTLNLQLQRGEDGIHLSGRIGNTNCVLHVSLYNFADRNYQFDVQMEAMRFDPAQPHPSLFVKRGRSEVDAPYDPVRKAYIKDDINHDNLLRVAMAGIDAVINGQGGWSDPEVVPFYSNDEAEIQPALARLPKANVQIDESSLPG</sequence>
<organism evidence="1 2">
    <name type="scientific">Chitiniphilus purpureus</name>
    <dbReference type="NCBI Taxonomy" id="2981137"/>
    <lineage>
        <taxon>Bacteria</taxon>
        <taxon>Pseudomonadati</taxon>
        <taxon>Pseudomonadota</taxon>
        <taxon>Betaproteobacteria</taxon>
        <taxon>Neisseriales</taxon>
        <taxon>Chitinibacteraceae</taxon>
        <taxon>Chitiniphilus</taxon>
    </lineage>
</organism>
<dbReference type="Proteomes" id="UP001061302">
    <property type="component" value="Chromosome"/>
</dbReference>
<dbReference type="RefSeq" id="WP_263125824.1">
    <property type="nucleotide sequence ID" value="NZ_CP106753.1"/>
</dbReference>
<name>A0ABY6DPR3_9NEIS</name>
<protein>
    <submittedName>
        <fullName evidence="1">Uncharacterized protein</fullName>
    </submittedName>
</protein>
<evidence type="ECO:0000313" key="2">
    <source>
        <dbReference type="Proteomes" id="UP001061302"/>
    </source>
</evidence>
<accession>A0ABY6DPR3</accession>